<comment type="caution">
    <text evidence="1">The sequence shown here is derived from an EMBL/GenBank/DDBJ whole genome shotgun (WGS) entry which is preliminary data.</text>
</comment>
<evidence type="ECO:0000313" key="1">
    <source>
        <dbReference type="EMBL" id="KAL5105631.1"/>
    </source>
</evidence>
<evidence type="ECO:0000313" key="2">
    <source>
        <dbReference type="Proteomes" id="UP001651158"/>
    </source>
</evidence>
<gene>
    <name evidence="1" type="ORF">TcWFU_000762</name>
</gene>
<keyword evidence="2" id="KW-1185">Reference proteome</keyword>
<reference evidence="1 2" key="1">
    <citation type="journal article" date="2022" name="Front. Cell. Infect. Microbiol.">
        <title>The Genomes of Two Strains of Taenia crassiceps the Animal Model for the Study of Human Cysticercosis.</title>
        <authorList>
            <person name="Bobes R.J."/>
            <person name="Estrada K."/>
            <person name="Rios-Valencia D.G."/>
            <person name="Calderon-Gallegos A."/>
            <person name="de la Torre P."/>
            <person name="Carrero J.C."/>
            <person name="Sanchez-Flores A."/>
            <person name="Laclette J.P."/>
        </authorList>
    </citation>
    <scope>NUCLEOTIDE SEQUENCE [LARGE SCALE GENOMIC DNA]</scope>
    <source>
        <strain evidence="1">WFUcys</strain>
    </source>
</reference>
<protein>
    <submittedName>
        <fullName evidence="1">Uncharacterized protein</fullName>
    </submittedName>
</protein>
<sequence length="75" mass="7850">MIECSSAFFVGGSQLFIGWNYRFSGAWIPAILCGVEAGEPLFAAAVMTAVVNAVASRHAAAVARDAAKMQGAKMR</sequence>
<organism evidence="1 2">
    <name type="scientific">Taenia crassiceps</name>
    <dbReference type="NCBI Taxonomy" id="6207"/>
    <lineage>
        <taxon>Eukaryota</taxon>
        <taxon>Metazoa</taxon>
        <taxon>Spiralia</taxon>
        <taxon>Lophotrochozoa</taxon>
        <taxon>Platyhelminthes</taxon>
        <taxon>Cestoda</taxon>
        <taxon>Eucestoda</taxon>
        <taxon>Cyclophyllidea</taxon>
        <taxon>Taeniidae</taxon>
        <taxon>Taenia</taxon>
    </lineage>
</organism>
<accession>A0ABR4Q7H5</accession>
<dbReference type="Proteomes" id="UP001651158">
    <property type="component" value="Unassembled WGS sequence"/>
</dbReference>
<dbReference type="EMBL" id="JAKROA010000007">
    <property type="protein sequence ID" value="KAL5105631.1"/>
    <property type="molecule type" value="Genomic_DNA"/>
</dbReference>
<proteinExistence type="predicted"/>
<name>A0ABR4Q7H5_9CEST</name>